<feature type="compositionally biased region" description="Polar residues" evidence="2">
    <location>
        <begin position="337"/>
        <end position="357"/>
    </location>
</feature>
<name>A0AAJ0G1N6_9HYPO</name>
<feature type="region of interest" description="Disordered" evidence="2">
    <location>
        <begin position="150"/>
        <end position="235"/>
    </location>
</feature>
<evidence type="ECO:0000313" key="5">
    <source>
        <dbReference type="Proteomes" id="UP001251528"/>
    </source>
</evidence>
<evidence type="ECO:0000313" key="4">
    <source>
        <dbReference type="EMBL" id="KAK2603493.1"/>
    </source>
</evidence>
<evidence type="ECO:0000259" key="3">
    <source>
        <dbReference type="Pfam" id="PF13257"/>
    </source>
</evidence>
<dbReference type="AlphaFoldDB" id="A0AAJ0G1N6"/>
<evidence type="ECO:0000256" key="2">
    <source>
        <dbReference type="SAM" id="MobiDB-lite"/>
    </source>
</evidence>
<dbReference type="Pfam" id="PF13257">
    <property type="entry name" value="DUF4048"/>
    <property type="match status" value="1"/>
</dbReference>
<sequence>MTASFLSICALDRCYALFDEYRHLNRGQLLITLAPRVAAAGTSVRRRRQQQQHCRTPSATFSTKRRRQHHQHRGTRHSLSKIAKRSLAMASYQEIRRRSSAADRTPVESSVIASATTSTSTFVPPEKSPLIAAHESTNKIIRNRQQLSGSDAIIMPPPPLPAENTASSSSSSSSSLARQSRSDSSARIPNRLSLTLPIALPTSDPSRPPPTASTSTSSSMPPTPQDRSETPSLSNVNEFITAIAAKERKVLELKEELAHEEAQLAALKKQFSCTDTIHKRGATHQIGFESRASTPTADGDGLSPRRSVDVDRRTQFLQNQSTPTQNRRRVLRGGHTRTLSLLSPARTNSEFSVMNEQTPEDSRFPSIDRGASSGGNPALPKRASWQPRSQQNSPVVPRMVEDFKLGFRSFVEDIRQITIGDEPVNGQTQQRSPHAGHYRTGSLSQGVYTDLGRSRTLQQKKNNNSDIASITAPPTPISKRKDASLENPKPAKSKHFSWTPLGFDSMDDTDWANWESPVQGKSTRWSGSTMNSGIMDDIQSIPENAEESATPIKTKSTVQTPILSPHKLEELLPNVVNRLSPSNIKRTANNLLDEWEKSLVAPSELGVADKENTAT</sequence>
<feature type="region of interest" description="Disordered" evidence="2">
    <location>
        <begin position="96"/>
        <end position="133"/>
    </location>
</feature>
<dbReference type="InterPro" id="IPR025122">
    <property type="entry name" value="DUF4048"/>
</dbReference>
<reference evidence="4" key="1">
    <citation type="submission" date="2023-06" db="EMBL/GenBank/DDBJ databases">
        <title>Conoideocrella luteorostrata (Hypocreales: Clavicipitaceae), a potential biocontrol fungus for elongate hemlock scale in United States Christmas tree production areas.</title>
        <authorList>
            <person name="Barrett H."/>
            <person name="Lovett B."/>
            <person name="Macias A.M."/>
            <person name="Stajich J.E."/>
            <person name="Kasson M.T."/>
        </authorList>
    </citation>
    <scope>NUCLEOTIDE SEQUENCE</scope>
    <source>
        <strain evidence="4">ARSEF 14590</strain>
    </source>
</reference>
<dbReference type="Proteomes" id="UP001251528">
    <property type="component" value="Unassembled WGS sequence"/>
</dbReference>
<gene>
    <name evidence="4" type="ORF">QQS21_004353</name>
</gene>
<keyword evidence="1" id="KW-0175">Coiled coil</keyword>
<evidence type="ECO:0000256" key="1">
    <source>
        <dbReference type="SAM" id="Coils"/>
    </source>
</evidence>
<proteinExistence type="predicted"/>
<keyword evidence="5" id="KW-1185">Reference proteome</keyword>
<feature type="compositionally biased region" description="Polar residues" evidence="2">
    <location>
        <begin position="53"/>
        <end position="62"/>
    </location>
</feature>
<feature type="region of interest" description="Disordered" evidence="2">
    <location>
        <begin position="421"/>
        <end position="444"/>
    </location>
</feature>
<feature type="compositionally biased region" description="Polar residues" evidence="2">
    <location>
        <begin position="315"/>
        <end position="325"/>
    </location>
</feature>
<dbReference type="EMBL" id="JASWJB010000063">
    <property type="protein sequence ID" value="KAK2603493.1"/>
    <property type="molecule type" value="Genomic_DNA"/>
</dbReference>
<organism evidence="4 5">
    <name type="scientific">Conoideocrella luteorostrata</name>
    <dbReference type="NCBI Taxonomy" id="1105319"/>
    <lineage>
        <taxon>Eukaryota</taxon>
        <taxon>Fungi</taxon>
        <taxon>Dikarya</taxon>
        <taxon>Ascomycota</taxon>
        <taxon>Pezizomycotina</taxon>
        <taxon>Sordariomycetes</taxon>
        <taxon>Hypocreomycetidae</taxon>
        <taxon>Hypocreales</taxon>
        <taxon>Clavicipitaceae</taxon>
        <taxon>Conoideocrella</taxon>
    </lineage>
</organism>
<feature type="compositionally biased region" description="Basic residues" evidence="2">
    <location>
        <begin position="63"/>
        <end position="80"/>
    </location>
</feature>
<feature type="compositionally biased region" description="Basic residues" evidence="2">
    <location>
        <begin position="326"/>
        <end position="335"/>
    </location>
</feature>
<feature type="coiled-coil region" evidence="1">
    <location>
        <begin position="236"/>
        <end position="270"/>
    </location>
</feature>
<feature type="region of interest" description="Disordered" evidence="2">
    <location>
        <begin position="284"/>
        <end position="395"/>
    </location>
</feature>
<comment type="caution">
    <text evidence="4">The sequence shown here is derived from an EMBL/GenBank/DDBJ whole genome shotgun (WGS) entry which is preliminary data.</text>
</comment>
<feature type="compositionally biased region" description="Low complexity" evidence="2">
    <location>
        <begin position="109"/>
        <end position="121"/>
    </location>
</feature>
<protein>
    <recommendedName>
        <fullName evidence="3">DUF4048 domain-containing protein</fullName>
    </recommendedName>
</protein>
<feature type="compositionally biased region" description="Polar residues" evidence="2">
    <location>
        <begin position="458"/>
        <end position="468"/>
    </location>
</feature>
<accession>A0AAJ0G1N6</accession>
<feature type="region of interest" description="Disordered" evidence="2">
    <location>
        <begin position="42"/>
        <end position="80"/>
    </location>
</feature>
<feature type="domain" description="DUF4048" evidence="3">
    <location>
        <begin position="335"/>
        <end position="513"/>
    </location>
</feature>
<feature type="region of interest" description="Disordered" evidence="2">
    <location>
        <begin position="458"/>
        <end position="493"/>
    </location>
</feature>
<feature type="compositionally biased region" description="Low complexity" evidence="2">
    <location>
        <begin position="166"/>
        <end position="187"/>
    </location>
</feature>